<dbReference type="Gene3D" id="1.20.1560.10">
    <property type="entry name" value="ABC transporter type 1, transmembrane domain"/>
    <property type="match status" value="1"/>
</dbReference>
<dbReference type="Gene3D" id="3.90.70.10">
    <property type="entry name" value="Cysteine proteinases"/>
    <property type="match status" value="1"/>
</dbReference>
<evidence type="ECO:0000256" key="5">
    <source>
        <dbReference type="ARBA" id="ARBA00022741"/>
    </source>
</evidence>
<dbReference type="NCBIfam" id="TIGR01846">
    <property type="entry name" value="type_I_sec_HlyB"/>
    <property type="match status" value="1"/>
</dbReference>
<dbReference type="CDD" id="cd02417">
    <property type="entry name" value="Peptidase_C39_likeA"/>
    <property type="match status" value="1"/>
</dbReference>
<feature type="domain" description="ABC transporter" evidence="10">
    <location>
        <begin position="518"/>
        <end position="753"/>
    </location>
</feature>
<dbReference type="GO" id="GO:0005524">
    <property type="term" value="F:ATP binding"/>
    <property type="evidence" value="ECO:0007669"/>
    <property type="project" value="UniProtKB-KW"/>
</dbReference>
<dbReference type="InterPro" id="IPR036640">
    <property type="entry name" value="ABC1_TM_sf"/>
</dbReference>
<dbReference type="EMBL" id="AP024238">
    <property type="protein sequence ID" value="BCO27526.1"/>
    <property type="molecule type" value="Genomic_DNA"/>
</dbReference>
<dbReference type="Pfam" id="PF03412">
    <property type="entry name" value="Peptidase_C39"/>
    <property type="match status" value="1"/>
</dbReference>
<keyword evidence="2" id="KW-0813">Transport</keyword>
<evidence type="ECO:0000256" key="1">
    <source>
        <dbReference type="ARBA" id="ARBA00004651"/>
    </source>
</evidence>
<evidence type="ECO:0000259" key="11">
    <source>
        <dbReference type="PROSITE" id="PS50929"/>
    </source>
</evidence>
<feature type="domain" description="ABC transmembrane type-1" evidence="11">
    <location>
        <begin position="200"/>
        <end position="485"/>
    </location>
</feature>
<dbReference type="PANTHER" id="PTHR24221">
    <property type="entry name" value="ATP-BINDING CASSETTE SUB-FAMILY B"/>
    <property type="match status" value="1"/>
</dbReference>
<dbReference type="PROSITE" id="PS50893">
    <property type="entry name" value="ABC_TRANSPORTER_2"/>
    <property type="match status" value="1"/>
</dbReference>
<dbReference type="InterPro" id="IPR027417">
    <property type="entry name" value="P-loop_NTPase"/>
</dbReference>
<feature type="transmembrane region" description="Helical" evidence="9">
    <location>
        <begin position="200"/>
        <end position="222"/>
    </location>
</feature>
<dbReference type="InterPro" id="IPR010132">
    <property type="entry name" value="ATPase_T1SS_HlyB"/>
</dbReference>
<dbReference type="Gene3D" id="3.40.50.300">
    <property type="entry name" value="P-loop containing nucleotide triphosphate hydrolases"/>
    <property type="match status" value="1"/>
</dbReference>
<evidence type="ECO:0000256" key="9">
    <source>
        <dbReference type="SAM" id="Phobius"/>
    </source>
</evidence>
<dbReference type="CDD" id="cd18588">
    <property type="entry name" value="ABC_6TM_CyaB_HlyB_like"/>
    <property type="match status" value="1"/>
</dbReference>
<evidence type="ECO:0000256" key="6">
    <source>
        <dbReference type="ARBA" id="ARBA00022840"/>
    </source>
</evidence>
<dbReference type="InterPro" id="IPR005074">
    <property type="entry name" value="Peptidase_C39"/>
</dbReference>
<evidence type="ECO:0000256" key="8">
    <source>
        <dbReference type="ARBA" id="ARBA00023136"/>
    </source>
</evidence>
<dbReference type="SUPFAM" id="SSF52540">
    <property type="entry name" value="P-loop containing nucleoside triphosphate hydrolases"/>
    <property type="match status" value="1"/>
</dbReference>
<keyword evidence="7 9" id="KW-1133">Transmembrane helix</keyword>
<dbReference type="SMART" id="SM00382">
    <property type="entry name" value="AAA"/>
    <property type="match status" value="1"/>
</dbReference>
<dbReference type="PROSITE" id="PS50929">
    <property type="entry name" value="ABC_TM1F"/>
    <property type="match status" value="1"/>
</dbReference>
<organism evidence="13 14">
    <name type="scientific">Rhodoferax lithotrophicus</name>
    <dbReference type="NCBI Taxonomy" id="2798804"/>
    <lineage>
        <taxon>Bacteria</taxon>
        <taxon>Pseudomonadati</taxon>
        <taxon>Pseudomonadota</taxon>
        <taxon>Betaproteobacteria</taxon>
        <taxon>Burkholderiales</taxon>
        <taxon>Comamonadaceae</taxon>
        <taxon>Rhodoferax</taxon>
    </lineage>
</organism>
<keyword evidence="6 13" id="KW-0067">ATP-binding</keyword>
<feature type="transmembrane region" description="Helical" evidence="9">
    <location>
        <begin position="234"/>
        <end position="254"/>
    </location>
</feature>
<keyword evidence="5" id="KW-0547">Nucleotide-binding</keyword>
<dbReference type="PANTHER" id="PTHR24221:SF647">
    <property type="entry name" value="BLL6336 PROTEIN"/>
    <property type="match status" value="1"/>
</dbReference>
<dbReference type="InterPro" id="IPR003439">
    <property type="entry name" value="ABC_transporter-like_ATP-bd"/>
</dbReference>
<dbReference type="Proteomes" id="UP000824366">
    <property type="component" value="Chromosome"/>
</dbReference>
<dbReference type="InterPro" id="IPR039421">
    <property type="entry name" value="Type_1_exporter"/>
</dbReference>
<dbReference type="PROSITE" id="PS00211">
    <property type="entry name" value="ABC_TRANSPORTER_1"/>
    <property type="match status" value="1"/>
</dbReference>
<feature type="transmembrane region" description="Helical" evidence="9">
    <location>
        <begin position="307"/>
        <end position="332"/>
    </location>
</feature>
<keyword evidence="3" id="KW-1003">Cell membrane</keyword>
<keyword evidence="8 9" id="KW-0472">Membrane</keyword>
<reference evidence="13 14" key="1">
    <citation type="journal article" date="2021" name="Microbiol. Spectr.">
        <title>A Single Bacterium Capable of Oxidation and Reduction of Iron at Circumneutral pH.</title>
        <authorList>
            <person name="Kato S."/>
            <person name="Ohkuma M."/>
        </authorList>
    </citation>
    <scope>NUCLEOTIDE SEQUENCE [LARGE SCALE GENOMIC DNA]</scope>
    <source>
        <strain evidence="13 14">MIZ03</strain>
    </source>
</reference>
<name>A0ABM7MMX0_9BURK</name>
<accession>A0ABM7MMX0</accession>
<feature type="domain" description="Peptidase C39" evidence="12">
    <location>
        <begin position="40"/>
        <end position="168"/>
    </location>
</feature>
<keyword evidence="4 9" id="KW-0812">Transmembrane</keyword>
<keyword evidence="14" id="KW-1185">Reference proteome</keyword>
<evidence type="ECO:0000259" key="12">
    <source>
        <dbReference type="PROSITE" id="PS50990"/>
    </source>
</evidence>
<evidence type="ECO:0000256" key="2">
    <source>
        <dbReference type="ARBA" id="ARBA00022448"/>
    </source>
</evidence>
<protein>
    <submittedName>
        <fullName evidence="13">Toxin RTX-I translocation ATP-binding protein</fullName>
    </submittedName>
</protein>
<evidence type="ECO:0000256" key="7">
    <source>
        <dbReference type="ARBA" id="ARBA00022989"/>
    </source>
</evidence>
<evidence type="ECO:0000256" key="3">
    <source>
        <dbReference type="ARBA" id="ARBA00022475"/>
    </source>
</evidence>
<evidence type="ECO:0000259" key="10">
    <source>
        <dbReference type="PROSITE" id="PS50893"/>
    </source>
</evidence>
<dbReference type="InterPro" id="IPR017871">
    <property type="entry name" value="ABC_transporter-like_CS"/>
</dbReference>
<sequence>MRKYPPFGGWSHIVTPATFFNNLKQPSKCGDFRDDLVTAKAKNEGVALDALCAIARLHQTAADPATLAHQLGLSSSEPLTTPDLLQAAQHLGLKAKLSRSTPERLALIPLPALALMRSDDDSLRVVVLAQSDGKRVLLQDFAQGSTGRPTIEPVEVFASQWTGQLILISSRASLAGALAKFDFSWFIPALVKYRKLLGEVLLISFMLQLFGLVSPLFFQVVMDKVLVHKGMTTLDVLVIGLVIVVIFESVLNALRAYVFSHTTSRIDVELGARLFRHLVQLPLAYFQTRRVGDSVARVRELENIRSFLTGNALTVLLDVFFSIVFIGVMFFYSVPLTLIVLVSLPLYFGLSLAVVPILRSRLDVKFARGAENQSMLVETVTGIQTVKATALEPAFCKRWDNQLAAYVSASFKTQNLATVAHEAVNLIGKLVNAATLWYGAHLVMNNDVVTGVGLTVGQFVAFNMFAQRVSQPIMRMAQLWTDFQQTGISVARLGDILNTRTEVPPSSTAQLPALKGRITLDQISFRYRPESTPVLNSVSLDIRPGEIIGIVGRSGSGKSTLTKLVQRLYTPEGGRLLVDGIDISLIDAAQLRRQVGVVLQENLLFNRSVRENIAITDPAAPIEAVMRVAQLAGAHDFISELTEGYDTVVGEQGGSLSGGQRQRIAIARALFTNPRILILDEATSALDYESEAIIQKNMAHICQGRTVLIIAHRLSAVRHAHRIIVMDKGRIVEAGPHDTLVKHPQGLYAHLWRMQDGGRPTEEEKEEVSA</sequence>
<dbReference type="SUPFAM" id="SSF90123">
    <property type="entry name" value="ABC transporter transmembrane region"/>
    <property type="match status" value="1"/>
</dbReference>
<dbReference type="InterPro" id="IPR003593">
    <property type="entry name" value="AAA+_ATPase"/>
</dbReference>
<feature type="transmembrane region" description="Helical" evidence="9">
    <location>
        <begin position="338"/>
        <end position="358"/>
    </location>
</feature>
<dbReference type="Pfam" id="PF00005">
    <property type="entry name" value="ABC_tran"/>
    <property type="match status" value="1"/>
</dbReference>
<dbReference type="Pfam" id="PF00664">
    <property type="entry name" value="ABC_membrane"/>
    <property type="match status" value="1"/>
</dbReference>
<evidence type="ECO:0000313" key="13">
    <source>
        <dbReference type="EMBL" id="BCO27526.1"/>
    </source>
</evidence>
<proteinExistence type="predicted"/>
<dbReference type="InterPro" id="IPR039395">
    <property type="entry name" value="Peptidase_C39-like_A"/>
</dbReference>
<gene>
    <name evidence="13" type="ORF">MIZ03_2414</name>
</gene>
<dbReference type="PROSITE" id="PS50990">
    <property type="entry name" value="PEPTIDASE_C39"/>
    <property type="match status" value="1"/>
</dbReference>
<evidence type="ECO:0000256" key="4">
    <source>
        <dbReference type="ARBA" id="ARBA00022692"/>
    </source>
</evidence>
<dbReference type="InterPro" id="IPR011527">
    <property type="entry name" value="ABC1_TM_dom"/>
</dbReference>
<comment type="subcellular location">
    <subcellularLocation>
        <location evidence="1">Cell membrane</location>
        <topology evidence="1">Multi-pass membrane protein</topology>
    </subcellularLocation>
</comment>
<evidence type="ECO:0000313" key="14">
    <source>
        <dbReference type="Proteomes" id="UP000824366"/>
    </source>
</evidence>